<comment type="similarity">
    <text evidence="2">Belongs to the MGMT family.</text>
</comment>
<protein>
    <recommendedName>
        <fullName evidence="3">methylated-DNA--[protein]-cysteine S-methyltransferase</fullName>
        <ecNumber evidence="3">2.1.1.63</ecNumber>
    </recommendedName>
</protein>
<evidence type="ECO:0000256" key="8">
    <source>
        <dbReference type="ARBA" id="ARBA00049348"/>
    </source>
</evidence>
<evidence type="ECO:0000313" key="10">
    <source>
        <dbReference type="EMBL" id="HIX57138.1"/>
    </source>
</evidence>
<dbReference type="InterPro" id="IPR036217">
    <property type="entry name" value="MethylDNA_cys_MeTrfase_DNAb"/>
</dbReference>
<evidence type="ECO:0000313" key="11">
    <source>
        <dbReference type="Proteomes" id="UP000886829"/>
    </source>
</evidence>
<evidence type="ECO:0000256" key="4">
    <source>
        <dbReference type="ARBA" id="ARBA00022603"/>
    </source>
</evidence>
<dbReference type="PROSITE" id="PS00374">
    <property type="entry name" value="MGMT"/>
    <property type="match status" value="1"/>
</dbReference>
<sequence length="137" mass="15188">MVQQFLAQDAAQSSDPILQTTVNWLRCYFVSGHEVTLPALPPLYLLGTPFQQAVWQELLRVPYGQTISYAQLTAQVVQRLQLPPSYKGYRGVAQAVGHNPVSILVPCHRIIGSNGKLTGYAGGLERKEFLLHLEGAW</sequence>
<keyword evidence="7" id="KW-0234">DNA repair</keyword>
<keyword evidence="5" id="KW-0808">Transferase</keyword>
<evidence type="ECO:0000256" key="6">
    <source>
        <dbReference type="ARBA" id="ARBA00022763"/>
    </source>
</evidence>
<dbReference type="Gene3D" id="1.10.10.10">
    <property type="entry name" value="Winged helix-like DNA-binding domain superfamily/Winged helix DNA-binding domain"/>
    <property type="match status" value="1"/>
</dbReference>
<keyword evidence="4" id="KW-0489">Methyltransferase</keyword>
<evidence type="ECO:0000256" key="7">
    <source>
        <dbReference type="ARBA" id="ARBA00023204"/>
    </source>
</evidence>
<evidence type="ECO:0000256" key="5">
    <source>
        <dbReference type="ARBA" id="ARBA00022679"/>
    </source>
</evidence>
<comment type="caution">
    <text evidence="10">The sequence shown here is derived from an EMBL/GenBank/DDBJ whole genome shotgun (WGS) entry which is preliminary data.</text>
</comment>
<evidence type="ECO:0000256" key="1">
    <source>
        <dbReference type="ARBA" id="ARBA00001286"/>
    </source>
</evidence>
<dbReference type="EMBL" id="DXEV01000132">
    <property type="protein sequence ID" value="HIX57138.1"/>
    <property type="molecule type" value="Genomic_DNA"/>
</dbReference>
<dbReference type="AlphaFoldDB" id="A0A9D1WDR0"/>
<accession>A0A9D1WDR0</accession>
<dbReference type="InterPro" id="IPR001497">
    <property type="entry name" value="MethylDNA_cys_MeTrfase_AS"/>
</dbReference>
<comment type="catalytic activity">
    <reaction evidence="1">
        <text>a 4-O-methyl-thymidine in DNA + L-cysteinyl-[protein] = a thymidine in DNA + S-methyl-L-cysteinyl-[protein]</text>
        <dbReference type="Rhea" id="RHEA:53428"/>
        <dbReference type="Rhea" id="RHEA-COMP:10131"/>
        <dbReference type="Rhea" id="RHEA-COMP:10132"/>
        <dbReference type="Rhea" id="RHEA-COMP:13555"/>
        <dbReference type="Rhea" id="RHEA-COMP:13556"/>
        <dbReference type="ChEBI" id="CHEBI:29950"/>
        <dbReference type="ChEBI" id="CHEBI:82612"/>
        <dbReference type="ChEBI" id="CHEBI:137386"/>
        <dbReference type="ChEBI" id="CHEBI:137387"/>
        <dbReference type="EC" id="2.1.1.63"/>
    </reaction>
</comment>
<reference evidence="10" key="1">
    <citation type="journal article" date="2021" name="PeerJ">
        <title>Extensive microbial diversity within the chicken gut microbiome revealed by metagenomics and culture.</title>
        <authorList>
            <person name="Gilroy R."/>
            <person name="Ravi A."/>
            <person name="Getino M."/>
            <person name="Pursley I."/>
            <person name="Horton D.L."/>
            <person name="Alikhan N.F."/>
            <person name="Baker D."/>
            <person name="Gharbi K."/>
            <person name="Hall N."/>
            <person name="Watson M."/>
            <person name="Adriaenssens E.M."/>
            <person name="Foster-Nyarko E."/>
            <person name="Jarju S."/>
            <person name="Secka A."/>
            <person name="Antonio M."/>
            <person name="Oren A."/>
            <person name="Chaudhuri R.R."/>
            <person name="La Ragione R."/>
            <person name="Hildebrand F."/>
            <person name="Pallen M.J."/>
        </authorList>
    </citation>
    <scope>NUCLEOTIDE SEQUENCE</scope>
    <source>
        <strain evidence="10">USASDec5-558</strain>
    </source>
</reference>
<dbReference type="NCBIfam" id="TIGR00589">
    <property type="entry name" value="ogt"/>
    <property type="match status" value="1"/>
</dbReference>
<dbReference type="GO" id="GO:0006281">
    <property type="term" value="P:DNA repair"/>
    <property type="evidence" value="ECO:0007669"/>
    <property type="project" value="UniProtKB-KW"/>
</dbReference>
<dbReference type="GO" id="GO:0032259">
    <property type="term" value="P:methylation"/>
    <property type="evidence" value="ECO:0007669"/>
    <property type="project" value="UniProtKB-KW"/>
</dbReference>
<dbReference type="SUPFAM" id="SSF46767">
    <property type="entry name" value="Methylated DNA-protein cysteine methyltransferase, C-terminal domain"/>
    <property type="match status" value="1"/>
</dbReference>
<dbReference type="PANTHER" id="PTHR10815">
    <property type="entry name" value="METHYLATED-DNA--PROTEIN-CYSTEINE METHYLTRANSFERASE"/>
    <property type="match status" value="1"/>
</dbReference>
<evidence type="ECO:0000259" key="9">
    <source>
        <dbReference type="Pfam" id="PF01035"/>
    </source>
</evidence>
<name>A0A9D1WDR0_9GAMM</name>
<dbReference type="GO" id="GO:0003908">
    <property type="term" value="F:methylated-DNA-[protein]-cysteine S-methyltransferase activity"/>
    <property type="evidence" value="ECO:0007669"/>
    <property type="project" value="UniProtKB-EC"/>
</dbReference>
<dbReference type="Proteomes" id="UP000886829">
    <property type="component" value="Unassembled WGS sequence"/>
</dbReference>
<dbReference type="InterPro" id="IPR036388">
    <property type="entry name" value="WH-like_DNA-bd_sf"/>
</dbReference>
<gene>
    <name evidence="10" type="ORF">H9850_06670</name>
</gene>
<proteinExistence type="inferred from homology"/>
<keyword evidence="6" id="KW-0227">DNA damage</keyword>
<feature type="domain" description="Methylated-DNA-[protein]-cysteine S-methyltransferase DNA binding" evidence="9">
    <location>
        <begin position="49"/>
        <end position="136"/>
    </location>
</feature>
<dbReference type="Pfam" id="PF01035">
    <property type="entry name" value="DNA_binding_1"/>
    <property type="match status" value="1"/>
</dbReference>
<dbReference type="CDD" id="cd06445">
    <property type="entry name" value="ATase"/>
    <property type="match status" value="1"/>
</dbReference>
<dbReference type="InterPro" id="IPR014048">
    <property type="entry name" value="MethylDNA_cys_MeTrfase_DNA-bd"/>
</dbReference>
<evidence type="ECO:0000256" key="2">
    <source>
        <dbReference type="ARBA" id="ARBA00008711"/>
    </source>
</evidence>
<reference evidence="10" key="2">
    <citation type="submission" date="2021-04" db="EMBL/GenBank/DDBJ databases">
        <authorList>
            <person name="Gilroy R."/>
        </authorList>
    </citation>
    <scope>NUCLEOTIDE SEQUENCE</scope>
    <source>
        <strain evidence="10">USASDec5-558</strain>
    </source>
</reference>
<dbReference type="PANTHER" id="PTHR10815:SF5">
    <property type="entry name" value="METHYLATED-DNA--PROTEIN-CYSTEINE METHYLTRANSFERASE"/>
    <property type="match status" value="1"/>
</dbReference>
<dbReference type="FunFam" id="1.10.10.10:FF:000214">
    <property type="entry name" value="Methylated-DNA--protein-cysteine methyltransferase"/>
    <property type="match status" value="1"/>
</dbReference>
<comment type="catalytic activity">
    <reaction evidence="8">
        <text>a 6-O-methyl-2'-deoxyguanosine in DNA + L-cysteinyl-[protein] = S-methyl-L-cysteinyl-[protein] + a 2'-deoxyguanosine in DNA</text>
        <dbReference type="Rhea" id="RHEA:24000"/>
        <dbReference type="Rhea" id="RHEA-COMP:10131"/>
        <dbReference type="Rhea" id="RHEA-COMP:10132"/>
        <dbReference type="Rhea" id="RHEA-COMP:11367"/>
        <dbReference type="Rhea" id="RHEA-COMP:11368"/>
        <dbReference type="ChEBI" id="CHEBI:29950"/>
        <dbReference type="ChEBI" id="CHEBI:82612"/>
        <dbReference type="ChEBI" id="CHEBI:85445"/>
        <dbReference type="ChEBI" id="CHEBI:85448"/>
        <dbReference type="EC" id="2.1.1.63"/>
    </reaction>
</comment>
<organism evidence="10 11">
    <name type="scientific">Candidatus Anaerobiospirillum pullistercoris</name>
    <dbReference type="NCBI Taxonomy" id="2838452"/>
    <lineage>
        <taxon>Bacteria</taxon>
        <taxon>Pseudomonadati</taxon>
        <taxon>Pseudomonadota</taxon>
        <taxon>Gammaproteobacteria</taxon>
        <taxon>Aeromonadales</taxon>
        <taxon>Succinivibrionaceae</taxon>
        <taxon>Anaerobiospirillum</taxon>
    </lineage>
</organism>
<evidence type="ECO:0000256" key="3">
    <source>
        <dbReference type="ARBA" id="ARBA00011918"/>
    </source>
</evidence>
<dbReference type="EC" id="2.1.1.63" evidence="3"/>